<evidence type="ECO:0000256" key="1">
    <source>
        <dbReference type="PROSITE-ProRule" id="PRU00176"/>
    </source>
</evidence>
<gene>
    <name evidence="5" type="ORF">CU098_006948</name>
</gene>
<evidence type="ECO:0000256" key="2">
    <source>
        <dbReference type="SAM" id="MobiDB-lite"/>
    </source>
</evidence>
<dbReference type="SUPFAM" id="SSF68906">
    <property type="entry name" value="SAP domain"/>
    <property type="match status" value="1"/>
</dbReference>
<keyword evidence="1" id="KW-0694">RNA-binding</keyword>
<protein>
    <recommendedName>
        <fullName evidence="7">SAP domain-containing protein</fullName>
    </recommendedName>
</protein>
<sequence>MSDKPLSSLKVVELREELSKRNLPTKGKKDELISRLTEALEAEKNQVADKPIEETTQKPTDETGDKTIEKITEAPVEEKTAKTPEKSVTTQPVEEPKPEVTEEPESSNAEETGPMITEQAKPDSEEQTKQKEEQETKEPISGDQAIPNEIDMETDSNSNKRKRASDAEENANDEEKRIKVDRVEASNATAVYAKGFIRPLIIRHVQELFSKYGTIKRFWMDMIKTHCYVIYENEEEAKAANDNINGIVFPADTGKKLTVDYLTYVQAEKLIEHEQSAAEKRVKVDWESCITKIKAGEDVISSTTTESGKKSRSIGIGQVARQLAQAAEPTVTQSTREIQIERKEKPRDLSLDELFRKTKALPHLYYLPNSDQEAKIKLEKLQQI</sequence>
<dbReference type="InterPro" id="IPR003034">
    <property type="entry name" value="SAP_dom"/>
</dbReference>
<dbReference type="Proteomes" id="UP000253551">
    <property type="component" value="Unassembled WGS sequence"/>
</dbReference>
<accession>A0A367KMJ4</accession>
<evidence type="ECO:0000259" key="3">
    <source>
        <dbReference type="PROSITE" id="PS50102"/>
    </source>
</evidence>
<evidence type="ECO:0000259" key="4">
    <source>
        <dbReference type="PROSITE" id="PS50800"/>
    </source>
</evidence>
<dbReference type="Gene3D" id="1.10.720.30">
    <property type="entry name" value="SAP domain"/>
    <property type="match status" value="1"/>
</dbReference>
<dbReference type="PANTHER" id="PTHR47031">
    <property type="entry name" value="SAP DNA-BINDING DOMAIN-CONTAINING PROTEIN"/>
    <property type="match status" value="1"/>
</dbReference>
<organism evidence="5 6">
    <name type="scientific">Rhizopus stolonifer</name>
    <name type="common">Rhizopus nigricans</name>
    <dbReference type="NCBI Taxonomy" id="4846"/>
    <lineage>
        <taxon>Eukaryota</taxon>
        <taxon>Fungi</taxon>
        <taxon>Fungi incertae sedis</taxon>
        <taxon>Mucoromycota</taxon>
        <taxon>Mucoromycotina</taxon>
        <taxon>Mucoromycetes</taxon>
        <taxon>Mucorales</taxon>
        <taxon>Mucorineae</taxon>
        <taxon>Rhizopodaceae</taxon>
        <taxon>Rhizopus</taxon>
    </lineage>
</organism>
<dbReference type="GO" id="GO:0003723">
    <property type="term" value="F:RNA binding"/>
    <property type="evidence" value="ECO:0007669"/>
    <property type="project" value="UniProtKB-UniRule"/>
</dbReference>
<feature type="compositionally biased region" description="Basic and acidic residues" evidence="2">
    <location>
        <begin position="120"/>
        <end position="140"/>
    </location>
</feature>
<dbReference type="SMART" id="SM00360">
    <property type="entry name" value="RRM"/>
    <property type="match status" value="1"/>
</dbReference>
<dbReference type="PROSITE" id="PS50800">
    <property type="entry name" value="SAP"/>
    <property type="match status" value="1"/>
</dbReference>
<dbReference type="InterPro" id="IPR036361">
    <property type="entry name" value="SAP_dom_sf"/>
</dbReference>
<dbReference type="STRING" id="4846.A0A367KMJ4"/>
<proteinExistence type="predicted"/>
<dbReference type="Pfam" id="PF16294">
    <property type="entry name" value="RSB_motif"/>
    <property type="match status" value="1"/>
</dbReference>
<dbReference type="Pfam" id="PF02037">
    <property type="entry name" value="SAP"/>
    <property type="match status" value="1"/>
</dbReference>
<dbReference type="EMBL" id="PJQM01001012">
    <property type="protein sequence ID" value="RCI03455.1"/>
    <property type="molecule type" value="Genomic_DNA"/>
</dbReference>
<evidence type="ECO:0000313" key="6">
    <source>
        <dbReference type="Proteomes" id="UP000253551"/>
    </source>
</evidence>
<dbReference type="InterPro" id="IPR034257">
    <property type="entry name" value="Acinus_RRM"/>
</dbReference>
<dbReference type="InterPro" id="IPR032552">
    <property type="entry name" value="RSB_motif"/>
</dbReference>
<dbReference type="Gene3D" id="3.30.70.330">
    <property type="match status" value="1"/>
</dbReference>
<dbReference type="Pfam" id="PF00076">
    <property type="entry name" value="RRM_1"/>
    <property type="match status" value="1"/>
</dbReference>
<dbReference type="PANTHER" id="PTHR47031:SF3">
    <property type="entry name" value="SAP DOMAIN-CONTAINING PROTEIN"/>
    <property type="match status" value="1"/>
</dbReference>
<dbReference type="SUPFAM" id="SSF54928">
    <property type="entry name" value="RNA-binding domain, RBD"/>
    <property type="match status" value="1"/>
</dbReference>
<feature type="compositionally biased region" description="Basic and acidic residues" evidence="2">
    <location>
        <begin position="41"/>
        <end position="85"/>
    </location>
</feature>
<keyword evidence="6" id="KW-1185">Reference proteome</keyword>
<dbReference type="InterPro" id="IPR000504">
    <property type="entry name" value="RRM_dom"/>
</dbReference>
<feature type="domain" description="RRM" evidence="3">
    <location>
        <begin position="189"/>
        <end position="264"/>
    </location>
</feature>
<comment type="caution">
    <text evidence="5">The sequence shown here is derived from an EMBL/GenBank/DDBJ whole genome shotgun (WGS) entry which is preliminary data.</text>
</comment>
<dbReference type="SMART" id="SM00513">
    <property type="entry name" value="SAP"/>
    <property type="match status" value="1"/>
</dbReference>
<feature type="region of interest" description="Disordered" evidence="2">
    <location>
        <begin position="41"/>
        <end position="175"/>
    </location>
</feature>
<dbReference type="PROSITE" id="PS50102">
    <property type="entry name" value="RRM"/>
    <property type="match status" value="1"/>
</dbReference>
<name>A0A367KMJ4_RHIST</name>
<dbReference type="CDD" id="cd12432">
    <property type="entry name" value="RRM_ACINU"/>
    <property type="match status" value="1"/>
</dbReference>
<dbReference type="InterPro" id="IPR012677">
    <property type="entry name" value="Nucleotide-bd_a/b_plait_sf"/>
</dbReference>
<evidence type="ECO:0008006" key="7">
    <source>
        <dbReference type="Google" id="ProtNLM"/>
    </source>
</evidence>
<dbReference type="AlphaFoldDB" id="A0A367KMJ4"/>
<reference evidence="5 6" key="1">
    <citation type="journal article" date="2018" name="G3 (Bethesda)">
        <title>Phylogenetic and Phylogenomic Definition of Rhizopus Species.</title>
        <authorList>
            <person name="Gryganskyi A.P."/>
            <person name="Golan J."/>
            <person name="Dolatabadi S."/>
            <person name="Mondo S."/>
            <person name="Robb S."/>
            <person name="Idnurm A."/>
            <person name="Muszewska A."/>
            <person name="Steczkiewicz K."/>
            <person name="Masonjones S."/>
            <person name="Liao H.L."/>
            <person name="Gajdeczka M.T."/>
            <person name="Anike F."/>
            <person name="Vuek A."/>
            <person name="Anishchenko I.M."/>
            <person name="Voigt K."/>
            <person name="de Hoog G.S."/>
            <person name="Smith M.E."/>
            <person name="Heitman J."/>
            <person name="Vilgalys R."/>
            <person name="Stajich J.E."/>
        </authorList>
    </citation>
    <scope>NUCLEOTIDE SEQUENCE [LARGE SCALE GENOMIC DNA]</scope>
    <source>
        <strain evidence="5 6">LSU 92-RS-03</strain>
    </source>
</reference>
<evidence type="ECO:0000313" key="5">
    <source>
        <dbReference type="EMBL" id="RCI03455.1"/>
    </source>
</evidence>
<dbReference type="InterPro" id="IPR035979">
    <property type="entry name" value="RBD_domain_sf"/>
</dbReference>
<dbReference type="OrthoDB" id="5348404at2759"/>
<feature type="domain" description="SAP" evidence="4">
    <location>
        <begin position="6"/>
        <end position="40"/>
    </location>
</feature>